<accession>A0A7D9I126</accession>
<comment type="caution">
    <text evidence="1">The sequence shown here is derived from an EMBL/GenBank/DDBJ whole genome shotgun (WGS) entry which is preliminary data.</text>
</comment>
<evidence type="ECO:0000313" key="2">
    <source>
        <dbReference type="Proteomes" id="UP001152795"/>
    </source>
</evidence>
<proteinExistence type="predicted"/>
<dbReference type="EMBL" id="CACRXK020002578">
    <property type="protein sequence ID" value="CAB3994992.1"/>
    <property type="molecule type" value="Genomic_DNA"/>
</dbReference>
<organism evidence="1 2">
    <name type="scientific">Paramuricea clavata</name>
    <name type="common">Red gorgonian</name>
    <name type="synonym">Violescent sea-whip</name>
    <dbReference type="NCBI Taxonomy" id="317549"/>
    <lineage>
        <taxon>Eukaryota</taxon>
        <taxon>Metazoa</taxon>
        <taxon>Cnidaria</taxon>
        <taxon>Anthozoa</taxon>
        <taxon>Octocorallia</taxon>
        <taxon>Malacalcyonacea</taxon>
        <taxon>Plexauridae</taxon>
        <taxon>Paramuricea</taxon>
    </lineage>
</organism>
<protein>
    <submittedName>
        <fullName evidence="1">Uncharacterized protein</fullName>
    </submittedName>
</protein>
<sequence length="268" mass="31352">MSLNPGKTKIMKIYSQSKFPDLSPITIEVNNNNVKEITSAILLGVTLDQHLKWDRQINTIYKIINSRLYLLKRIRSYLTFQSRVQLYYALIYPHLLYCSTVWGNANNDRITCLLKLQKRAARLILEQSTEVPSIVLFRKLNWIPIFNLIKMRKILLVFNTLKTSWPPDLRKLFVFVRDSHPIPARSSITDLKVPSVKTTQAKSKISISGASLFNSLPSELKDIENHSIYSYKKKLKTYFFQLNYEVDHVNKFRCIDCKHITRCQCYSQ</sequence>
<gene>
    <name evidence="1" type="ORF">PACLA_8A015655</name>
</gene>
<dbReference type="Proteomes" id="UP001152795">
    <property type="component" value="Unassembled WGS sequence"/>
</dbReference>
<reference evidence="1" key="1">
    <citation type="submission" date="2020-04" db="EMBL/GenBank/DDBJ databases">
        <authorList>
            <person name="Alioto T."/>
            <person name="Alioto T."/>
            <person name="Gomez Garrido J."/>
        </authorList>
    </citation>
    <scope>NUCLEOTIDE SEQUENCE</scope>
    <source>
        <strain evidence="1">A484AB</strain>
    </source>
</reference>
<dbReference type="OrthoDB" id="414730at2759"/>
<dbReference type="PANTHER" id="PTHR33332">
    <property type="entry name" value="REVERSE TRANSCRIPTASE DOMAIN-CONTAINING PROTEIN"/>
    <property type="match status" value="1"/>
</dbReference>
<dbReference type="AlphaFoldDB" id="A0A7D9I126"/>
<name>A0A7D9I126_PARCT</name>
<keyword evidence="2" id="KW-1185">Reference proteome</keyword>
<evidence type="ECO:0000313" key="1">
    <source>
        <dbReference type="EMBL" id="CAB3994992.1"/>
    </source>
</evidence>